<comment type="caution">
    <text evidence="2">The sequence shown here is derived from an EMBL/GenBank/DDBJ whole genome shotgun (WGS) entry which is preliminary data.</text>
</comment>
<dbReference type="InterPro" id="IPR036388">
    <property type="entry name" value="WH-like_DNA-bd_sf"/>
</dbReference>
<sequence length="110" mass="12628">RAIRRVLVDHARHRLRLKRGAGAPKLPLEFAENLSSPEPTTDLVALDDALSRLKEQDELKCKIVEMRFFGGLNNKEIAEVIGTSSRTVERHWRYSKAWLFRELTGSVDDE</sequence>
<dbReference type="Gene3D" id="1.10.10.10">
    <property type="entry name" value="Winged helix-like DNA-binding domain superfamily/Winged helix DNA-binding domain"/>
    <property type="match status" value="1"/>
</dbReference>
<dbReference type="Pfam" id="PF07638">
    <property type="entry name" value="Sigma70_ECF"/>
    <property type="match status" value="1"/>
</dbReference>
<dbReference type="SUPFAM" id="SSF88659">
    <property type="entry name" value="Sigma3 and sigma4 domains of RNA polymerase sigma factors"/>
    <property type="match status" value="1"/>
</dbReference>
<dbReference type="InterPro" id="IPR053812">
    <property type="entry name" value="HTH_Sigma70_ECF-like"/>
</dbReference>
<accession>A0A8J6Y558</accession>
<feature type="non-terminal residue" evidence="2">
    <location>
        <position position="1"/>
    </location>
</feature>
<evidence type="ECO:0000313" key="2">
    <source>
        <dbReference type="EMBL" id="MBD3869724.1"/>
    </source>
</evidence>
<evidence type="ECO:0000313" key="3">
    <source>
        <dbReference type="Proteomes" id="UP000648239"/>
    </source>
</evidence>
<dbReference type="AlphaFoldDB" id="A0A8J6Y558"/>
<gene>
    <name evidence="2" type="ORF">IFK94_16515</name>
</gene>
<dbReference type="InterPro" id="IPR013324">
    <property type="entry name" value="RNA_pol_sigma_r3/r4-like"/>
</dbReference>
<protein>
    <submittedName>
        <fullName evidence="2">RNA polymerase subunit sigma</fullName>
    </submittedName>
</protein>
<proteinExistence type="predicted"/>
<evidence type="ECO:0000259" key="1">
    <source>
        <dbReference type="Pfam" id="PF07638"/>
    </source>
</evidence>
<name>A0A8J6Y558_9BACT</name>
<feature type="domain" description="RNA polymerase sigma-70 ECF-like HTH" evidence="1">
    <location>
        <begin position="2"/>
        <end position="104"/>
    </location>
</feature>
<dbReference type="EMBL" id="JACXWD010000179">
    <property type="protein sequence ID" value="MBD3869724.1"/>
    <property type="molecule type" value="Genomic_DNA"/>
</dbReference>
<organism evidence="2 3">
    <name type="scientific">Candidatus Polarisedimenticola svalbardensis</name>
    <dbReference type="NCBI Taxonomy" id="2886004"/>
    <lineage>
        <taxon>Bacteria</taxon>
        <taxon>Pseudomonadati</taxon>
        <taxon>Acidobacteriota</taxon>
        <taxon>Candidatus Polarisedimenticolia</taxon>
        <taxon>Candidatus Polarisedimenticolales</taxon>
        <taxon>Candidatus Polarisedimenticolaceae</taxon>
        <taxon>Candidatus Polarisedimenticola</taxon>
    </lineage>
</organism>
<dbReference type="Proteomes" id="UP000648239">
    <property type="component" value="Unassembled WGS sequence"/>
</dbReference>
<reference evidence="2 3" key="1">
    <citation type="submission" date="2020-08" db="EMBL/GenBank/DDBJ databases">
        <title>Acidobacteriota in marine sediments use diverse sulfur dissimilation pathways.</title>
        <authorList>
            <person name="Wasmund K."/>
        </authorList>
    </citation>
    <scope>NUCLEOTIDE SEQUENCE [LARGE SCALE GENOMIC DNA]</scope>
    <source>
        <strain evidence="2">MAG AM4</strain>
    </source>
</reference>